<dbReference type="Gene3D" id="1.10.340.70">
    <property type="match status" value="1"/>
</dbReference>
<dbReference type="EMBL" id="HAEA01007663">
    <property type="protein sequence ID" value="SBQ36143.1"/>
    <property type="molecule type" value="Transcribed_RNA"/>
</dbReference>
<dbReference type="GO" id="GO:0015074">
    <property type="term" value="P:DNA integration"/>
    <property type="evidence" value="ECO:0007669"/>
    <property type="project" value="InterPro"/>
</dbReference>
<dbReference type="InterPro" id="IPR012337">
    <property type="entry name" value="RNaseH-like_sf"/>
</dbReference>
<dbReference type="PANTHER" id="PTHR37984">
    <property type="entry name" value="PROTEIN CBG26694"/>
    <property type="match status" value="1"/>
</dbReference>
<dbReference type="AlphaFoldDB" id="A0A1A8DRG0"/>
<feature type="domain" description="Integrase catalytic" evidence="2">
    <location>
        <begin position="126"/>
        <end position="282"/>
    </location>
</feature>
<dbReference type="InterPro" id="IPR041588">
    <property type="entry name" value="Integrase_H2C2"/>
</dbReference>
<dbReference type="InterPro" id="IPR050951">
    <property type="entry name" value="Retrovirus_Pol_polyprotein"/>
</dbReference>
<dbReference type="Pfam" id="PF17921">
    <property type="entry name" value="Integrase_H2C2"/>
    <property type="match status" value="1"/>
</dbReference>
<reference evidence="3" key="1">
    <citation type="submission" date="2016-05" db="EMBL/GenBank/DDBJ databases">
        <authorList>
            <person name="Lavstsen T."/>
            <person name="Jespersen J.S."/>
        </authorList>
    </citation>
    <scope>NUCLEOTIDE SEQUENCE</scope>
    <source>
        <tissue evidence="3">Brain</tissue>
    </source>
</reference>
<organism evidence="3">
    <name type="scientific">Nothobranchius kadleci</name>
    <name type="common">African annual killifish</name>
    <dbReference type="NCBI Taxonomy" id="1051664"/>
    <lineage>
        <taxon>Eukaryota</taxon>
        <taxon>Metazoa</taxon>
        <taxon>Chordata</taxon>
        <taxon>Craniata</taxon>
        <taxon>Vertebrata</taxon>
        <taxon>Euteleostomi</taxon>
        <taxon>Actinopterygii</taxon>
        <taxon>Neopterygii</taxon>
        <taxon>Teleostei</taxon>
        <taxon>Neoteleostei</taxon>
        <taxon>Acanthomorphata</taxon>
        <taxon>Ovalentaria</taxon>
        <taxon>Atherinomorphae</taxon>
        <taxon>Cyprinodontiformes</taxon>
        <taxon>Nothobranchiidae</taxon>
        <taxon>Nothobranchius</taxon>
    </lineage>
</organism>
<dbReference type="InterPro" id="IPR001584">
    <property type="entry name" value="Integrase_cat-core"/>
</dbReference>
<evidence type="ECO:0000259" key="2">
    <source>
        <dbReference type="PROSITE" id="PS50994"/>
    </source>
</evidence>
<dbReference type="GO" id="GO:0003676">
    <property type="term" value="F:nucleic acid binding"/>
    <property type="evidence" value="ECO:0007669"/>
    <property type="project" value="InterPro"/>
</dbReference>
<evidence type="ECO:0000313" key="3">
    <source>
        <dbReference type="EMBL" id="SBQ36143.1"/>
    </source>
</evidence>
<dbReference type="PROSITE" id="PS50994">
    <property type="entry name" value="INTEGRASE"/>
    <property type="match status" value="1"/>
</dbReference>
<proteinExistence type="predicted"/>
<gene>
    <name evidence="3" type="primary">BX640584.1</name>
</gene>
<dbReference type="Pfam" id="PF00665">
    <property type="entry name" value="rve"/>
    <property type="match status" value="1"/>
</dbReference>
<name>A0A1A8DRG0_NOTKA</name>
<sequence>MAHIMDVQSTDSVCKQLKTFSENGWPSNRRNVPEHLLPFWPERTDIHLAEGLLLKGKRILIPACMQTEMLDRLHEGHQGATKCVARAQESLWWPGTTRQIKDMVERYEICCQFSQTKTEPLMSTPLPPRPWQKVAADIFQWKNSHYIVVVDYFSRYIEVDNLPPLTTATTVKWLKVIFARFGMPECLVTGNSSQFASSDFSLFAQDYGFRHATSSPRYPQSNGEAERAVRTVKQLLSKSLDPQRALLAYRATPLAHGLSPAQLLMGRRIRSTVPTTAQALYPAWPSLGAFRKRDKELKERQKDSFDRRHKAKDLPFLIPGQRVWIRTTQSTATIQGPASTSRSYVVETERGSFRRNRAHLTVPPETELPYSEEPVSDMTETPGYHCDQVGKGFPPTRETGRVNILVLVDPYI</sequence>
<dbReference type="PANTHER" id="PTHR37984:SF9">
    <property type="entry name" value="INTEGRASE CATALYTIC DOMAIN-CONTAINING PROTEIN"/>
    <property type="match status" value="1"/>
</dbReference>
<evidence type="ECO:0000256" key="1">
    <source>
        <dbReference type="ARBA" id="ARBA00039658"/>
    </source>
</evidence>
<dbReference type="InterPro" id="IPR036397">
    <property type="entry name" value="RNaseH_sf"/>
</dbReference>
<protein>
    <recommendedName>
        <fullName evidence="1">Gypsy retrotransposon integrase-like protein 1</fullName>
    </recommendedName>
</protein>
<dbReference type="SUPFAM" id="SSF53098">
    <property type="entry name" value="Ribonuclease H-like"/>
    <property type="match status" value="1"/>
</dbReference>
<reference evidence="3" key="2">
    <citation type="submission" date="2016-06" db="EMBL/GenBank/DDBJ databases">
        <title>The genome of a short-lived fish provides insights into sex chromosome evolution and the genetic control of aging.</title>
        <authorList>
            <person name="Reichwald K."/>
            <person name="Felder M."/>
            <person name="Petzold A."/>
            <person name="Koch P."/>
            <person name="Groth M."/>
            <person name="Platzer M."/>
        </authorList>
    </citation>
    <scope>NUCLEOTIDE SEQUENCE</scope>
    <source>
        <tissue evidence="3">Brain</tissue>
    </source>
</reference>
<dbReference type="Gene3D" id="3.30.420.10">
    <property type="entry name" value="Ribonuclease H-like superfamily/Ribonuclease H"/>
    <property type="match status" value="1"/>
</dbReference>
<accession>A0A1A8DRG0</accession>
<dbReference type="FunFam" id="3.30.420.10:FF:000063">
    <property type="entry name" value="Retrovirus-related Pol polyprotein from transposon 297-like Protein"/>
    <property type="match status" value="1"/>
</dbReference>